<dbReference type="Proteomes" id="UP001243717">
    <property type="component" value="Unassembled WGS sequence"/>
</dbReference>
<dbReference type="PROSITE" id="PS01199">
    <property type="entry name" value="RIBOSOMAL_L1"/>
    <property type="match status" value="1"/>
</dbReference>
<evidence type="ECO:0000256" key="9">
    <source>
        <dbReference type="HAMAP-Rule" id="MF_01318"/>
    </source>
</evidence>
<keyword evidence="5 9" id="KW-0694">RNA-binding</keyword>
<dbReference type="RefSeq" id="WP_308985943.1">
    <property type="nucleotide sequence ID" value="NZ_JARXIC010000025.1"/>
</dbReference>
<evidence type="ECO:0000256" key="5">
    <source>
        <dbReference type="ARBA" id="ARBA00022884"/>
    </source>
</evidence>
<evidence type="ECO:0000313" key="12">
    <source>
        <dbReference type="Proteomes" id="UP001243717"/>
    </source>
</evidence>
<protein>
    <recommendedName>
        <fullName evidence="8 9">Large ribosomal subunit protein uL1</fullName>
    </recommendedName>
</protein>
<sequence length="234" mass="25097">MATQQIKGSKRYRSSVEMADLTKTYSVEEASALLNKLPKAKFDETVEVYAHLAVDPRKSDQMVRGTLQLPHGSGKTVRVIVFTENPEEALAAGADEAGLDELIEKVTGGWTDFDVAISTTSAMKSVRKVARVLGPRGLMPNPKSGTVTDDIAEGIKQVKAGRVEFKMDKTANVAVVVGKRSFTPEQIAENADAAVKALIEARPKASTGKYIKSLTLSATMSPGLAVDVVEYNKA</sequence>
<evidence type="ECO:0000256" key="10">
    <source>
        <dbReference type="RuleBase" id="RU000659"/>
    </source>
</evidence>
<keyword evidence="9" id="KW-0820">tRNA-binding</keyword>
<keyword evidence="6 9" id="KW-0689">Ribosomal protein</keyword>
<gene>
    <name evidence="9 11" type="primary">rplA</name>
    <name evidence="11" type="ORF">QEH59_13740</name>
</gene>
<evidence type="ECO:0000256" key="7">
    <source>
        <dbReference type="ARBA" id="ARBA00023274"/>
    </source>
</evidence>
<dbReference type="NCBIfam" id="TIGR01169">
    <property type="entry name" value="rplA_bact"/>
    <property type="match status" value="1"/>
</dbReference>
<reference evidence="11 12" key="1">
    <citation type="submission" date="2023-04" db="EMBL/GenBank/DDBJ databases">
        <title>A novel bacteria isolated from coastal sediment.</title>
        <authorList>
            <person name="Liu X.-J."/>
            <person name="Du Z.-J."/>
        </authorList>
    </citation>
    <scope>NUCLEOTIDE SEQUENCE [LARGE SCALE GENOMIC DNA]</scope>
    <source>
        <strain evidence="11 12">SDUM461004</strain>
    </source>
</reference>
<evidence type="ECO:0000256" key="6">
    <source>
        <dbReference type="ARBA" id="ARBA00022980"/>
    </source>
</evidence>
<comment type="similarity">
    <text evidence="1 9 10">Belongs to the universal ribosomal protein uL1 family.</text>
</comment>
<keyword evidence="3 9" id="KW-0699">rRNA-binding</keyword>
<dbReference type="PANTHER" id="PTHR36427">
    <property type="entry name" value="54S RIBOSOMAL PROTEIN L1, MITOCHONDRIAL"/>
    <property type="match status" value="1"/>
</dbReference>
<keyword evidence="7 9" id="KW-0687">Ribonucleoprotein</keyword>
<dbReference type="InterPro" id="IPR023674">
    <property type="entry name" value="Ribosomal_uL1-like"/>
</dbReference>
<dbReference type="HAMAP" id="MF_01318_B">
    <property type="entry name" value="Ribosomal_uL1_B"/>
    <property type="match status" value="1"/>
</dbReference>
<comment type="caution">
    <text evidence="11">The sequence shown here is derived from an EMBL/GenBank/DDBJ whole genome shotgun (WGS) entry which is preliminary data.</text>
</comment>
<dbReference type="CDD" id="cd00403">
    <property type="entry name" value="Ribosomal_L1"/>
    <property type="match status" value="1"/>
</dbReference>
<dbReference type="PIRSF" id="PIRSF002155">
    <property type="entry name" value="Ribosomal_L1"/>
    <property type="match status" value="1"/>
</dbReference>
<evidence type="ECO:0000256" key="2">
    <source>
        <dbReference type="ARBA" id="ARBA00022491"/>
    </source>
</evidence>
<dbReference type="Gene3D" id="3.40.50.790">
    <property type="match status" value="1"/>
</dbReference>
<dbReference type="InterPro" id="IPR002143">
    <property type="entry name" value="Ribosomal_uL1"/>
</dbReference>
<keyword evidence="12" id="KW-1185">Reference proteome</keyword>
<evidence type="ECO:0000256" key="3">
    <source>
        <dbReference type="ARBA" id="ARBA00022730"/>
    </source>
</evidence>
<dbReference type="InterPro" id="IPR016095">
    <property type="entry name" value="Ribosomal_uL1_3-a/b-sand"/>
</dbReference>
<evidence type="ECO:0000256" key="4">
    <source>
        <dbReference type="ARBA" id="ARBA00022845"/>
    </source>
</evidence>
<dbReference type="InterPro" id="IPR028364">
    <property type="entry name" value="Ribosomal_uL1/biogenesis"/>
</dbReference>
<evidence type="ECO:0000256" key="1">
    <source>
        <dbReference type="ARBA" id="ARBA00010531"/>
    </source>
</evidence>
<name>A0ABU1AKZ5_9BACT</name>
<dbReference type="SUPFAM" id="SSF56808">
    <property type="entry name" value="Ribosomal protein L1"/>
    <property type="match status" value="1"/>
</dbReference>
<dbReference type="PANTHER" id="PTHR36427:SF3">
    <property type="entry name" value="LARGE RIBOSOMAL SUBUNIT PROTEIN UL1M"/>
    <property type="match status" value="1"/>
</dbReference>
<dbReference type="Pfam" id="PF00687">
    <property type="entry name" value="Ribosomal_L1"/>
    <property type="match status" value="1"/>
</dbReference>
<evidence type="ECO:0000256" key="8">
    <source>
        <dbReference type="ARBA" id="ARBA00035241"/>
    </source>
</evidence>
<proteinExistence type="inferred from homology"/>
<comment type="function">
    <text evidence="9">Binds directly to 23S rRNA. The L1 stalk is quite mobile in the ribosome, and is involved in E site tRNA release.</text>
</comment>
<organism evidence="11 12">
    <name type="scientific">Thalassobacterium sedimentorum</name>
    <dbReference type="NCBI Taxonomy" id="3041258"/>
    <lineage>
        <taxon>Bacteria</taxon>
        <taxon>Pseudomonadati</taxon>
        <taxon>Verrucomicrobiota</taxon>
        <taxon>Opitutia</taxon>
        <taxon>Puniceicoccales</taxon>
        <taxon>Coraliomargaritaceae</taxon>
        <taxon>Thalassobacterium</taxon>
    </lineage>
</organism>
<keyword evidence="2 9" id="KW-0678">Repressor</keyword>
<evidence type="ECO:0000313" key="11">
    <source>
        <dbReference type="EMBL" id="MDQ8195492.1"/>
    </source>
</evidence>
<dbReference type="GO" id="GO:0005840">
    <property type="term" value="C:ribosome"/>
    <property type="evidence" value="ECO:0007669"/>
    <property type="project" value="UniProtKB-KW"/>
</dbReference>
<accession>A0ABU1AKZ5</accession>
<keyword evidence="4 9" id="KW-0810">Translation regulation</keyword>
<dbReference type="Gene3D" id="3.30.190.20">
    <property type="match status" value="1"/>
</dbReference>
<dbReference type="EMBL" id="JARXIC010000025">
    <property type="protein sequence ID" value="MDQ8195492.1"/>
    <property type="molecule type" value="Genomic_DNA"/>
</dbReference>
<comment type="subunit">
    <text evidence="9">Part of the 50S ribosomal subunit.</text>
</comment>
<comment type="function">
    <text evidence="9">Protein L1 is also a translational repressor protein, it controls the translation of the L11 operon by binding to its mRNA.</text>
</comment>
<dbReference type="InterPro" id="IPR023673">
    <property type="entry name" value="Ribosomal_uL1_CS"/>
</dbReference>
<dbReference type="InterPro" id="IPR005878">
    <property type="entry name" value="Ribosom_uL1_bac-type"/>
</dbReference>